<dbReference type="Proteomes" id="UP000199397">
    <property type="component" value="Unassembled WGS sequence"/>
</dbReference>
<dbReference type="Pfam" id="PF13365">
    <property type="entry name" value="Trypsin_2"/>
    <property type="match status" value="1"/>
</dbReference>
<dbReference type="Gene3D" id="2.40.10.10">
    <property type="entry name" value="Trypsin-like serine proteases"/>
    <property type="match status" value="2"/>
</dbReference>
<dbReference type="InterPro" id="IPR009003">
    <property type="entry name" value="Peptidase_S1_PA"/>
</dbReference>
<dbReference type="SUPFAM" id="SSF50494">
    <property type="entry name" value="Trypsin-like serine proteases"/>
    <property type="match status" value="1"/>
</dbReference>
<organism evidence="1 2">
    <name type="scientific">Thiothrix caldifontis</name>
    <dbReference type="NCBI Taxonomy" id="525918"/>
    <lineage>
        <taxon>Bacteria</taxon>
        <taxon>Pseudomonadati</taxon>
        <taxon>Pseudomonadota</taxon>
        <taxon>Gammaproteobacteria</taxon>
        <taxon>Thiotrichales</taxon>
        <taxon>Thiotrichaceae</taxon>
        <taxon>Thiothrix</taxon>
    </lineage>
</organism>
<proteinExistence type="predicted"/>
<gene>
    <name evidence="1" type="ORF">SAMN05660964_00956</name>
</gene>
<accession>A0A1H3YJY9</accession>
<name>A0A1H3YJY9_9GAMM</name>
<dbReference type="STRING" id="525918.SAMN05660964_00956"/>
<reference evidence="1 2" key="1">
    <citation type="submission" date="2016-10" db="EMBL/GenBank/DDBJ databases">
        <authorList>
            <person name="de Groot N.N."/>
        </authorList>
    </citation>
    <scope>NUCLEOTIDE SEQUENCE [LARGE SCALE GENOMIC DNA]</scope>
    <source>
        <strain evidence="1 2">DSM 21228</strain>
    </source>
</reference>
<protein>
    <submittedName>
        <fullName evidence="1">Trypsin-like peptidase domain-containing protein</fullName>
    </submittedName>
</protein>
<dbReference type="InterPro" id="IPR043504">
    <property type="entry name" value="Peptidase_S1_PA_chymotrypsin"/>
</dbReference>
<dbReference type="OrthoDB" id="7191282at2"/>
<dbReference type="EMBL" id="FNQP01000004">
    <property type="protein sequence ID" value="SEA11870.1"/>
    <property type="molecule type" value="Genomic_DNA"/>
</dbReference>
<sequence length="269" mass="30288">MSKLEFNPISQSSYFVTARFNEIELSTATAFFVVRNNKRFLITNWHVVSGRNSETGKCLAEKTAAIPNNLVIRVHKNKEHIEFEDFAINLLNSETDEPLWLQHPHYGKSVDVAALEIDIPAHLLAMTVEEFIEPFNEETTESVADDVFILGYPFGISVGNIFPIWKRASIASEPIIDIDELPKILVDTASRQGMSGSPVILFQKRPVGIMDKHPEPTKISNYFMKLIGIYSGRIGASDDNHQIKAQLGVVWKAKVIDEIITQKIFTSDE</sequence>
<keyword evidence="2" id="KW-1185">Reference proteome</keyword>
<dbReference type="AlphaFoldDB" id="A0A1H3YJY9"/>
<evidence type="ECO:0000313" key="1">
    <source>
        <dbReference type="EMBL" id="SEA11870.1"/>
    </source>
</evidence>
<evidence type="ECO:0000313" key="2">
    <source>
        <dbReference type="Proteomes" id="UP000199397"/>
    </source>
</evidence>
<dbReference type="RefSeq" id="WP_093065918.1">
    <property type="nucleotide sequence ID" value="NZ_FNQP01000004.1"/>
</dbReference>